<name>A0A1G8FK53_9BURK</name>
<proteinExistence type="predicted"/>
<gene>
    <name evidence="2" type="ORF">SAMN05216466_113221</name>
</gene>
<feature type="coiled-coil region" evidence="1">
    <location>
        <begin position="127"/>
        <end position="161"/>
    </location>
</feature>
<evidence type="ECO:0000313" key="2">
    <source>
        <dbReference type="EMBL" id="SDH82532.1"/>
    </source>
</evidence>
<evidence type="ECO:0000313" key="3">
    <source>
        <dbReference type="Proteomes" id="UP000199706"/>
    </source>
</evidence>
<accession>A0A1G8FK53</accession>
<sequence length="162" mass="17701">MLDMQTDRVAKDIGDLRSAEIIIDTQRHGARGKVGFAYMAGPTTFWDQSPGALWGNTKQRGGRCFGRYRRMKGINVQVSALRAERDQIDEAISAERQAITSLRGHLTARRPVVPPAGSMGRSAVSDLEAARAALSVHQAALTRLEARRDRVESELGSAKATQ</sequence>
<reference evidence="2 3" key="1">
    <citation type="submission" date="2016-10" db="EMBL/GenBank/DDBJ databases">
        <authorList>
            <person name="de Groot N.N."/>
        </authorList>
    </citation>
    <scope>NUCLEOTIDE SEQUENCE [LARGE SCALE GENOMIC DNA]</scope>
    <source>
        <strain evidence="2 3">LMG 2247</strain>
    </source>
</reference>
<dbReference type="AlphaFoldDB" id="A0A1G8FK53"/>
<dbReference type="EMBL" id="FNCJ01000013">
    <property type="protein sequence ID" value="SDH82532.1"/>
    <property type="molecule type" value="Genomic_DNA"/>
</dbReference>
<dbReference type="RefSeq" id="WP_176860775.1">
    <property type="nucleotide sequence ID" value="NZ_FNCJ01000013.1"/>
</dbReference>
<keyword evidence="1" id="KW-0175">Coiled coil</keyword>
<protein>
    <submittedName>
        <fullName evidence="2">Uncharacterized protein</fullName>
    </submittedName>
</protein>
<dbReference type="Proteomes" id="UP000199706">
    <property type="component" value="Unassembled WGS sequence"/>
</dbReference>
<evidence type="ECO:0000256" key="1">
    <source>
        <dbReference type="SAM" id="Coils"/>
    </source>
</evidence>
<organism evidence="2 3">
    <name type="scientific">Paraburkholderia phenazinium</name>
    <dbReference type="NCBI Taxonomy" id="60549"/>
    <lineage>
        <taxon>Bacteria</taxon>
        <taxon>Pseudomonadati</taxon>
        <taxon>Pseudomonadota</taxon>
        <taxon>Betaproteobacteria</taxon>
        <taxon>Burkholderiales</taxon>
        <taxon>Burkholderiaceae</taxon>
        <taxon>Paraburkholderia</taxon>
    </lineage>
</organism>